<dbReference type="STRING" id="314608.KT99_05567"/>
<reference evidence="2 3" key="1">
    <citation type="submission" date="2007-10" db="EMBL/GenBank/DDBJ databases">
        <authorList>
            <person name="Yayanos A."/>
            <person name="Ferriera S."/>
            <person name="Johnson J."/>
            <person name="Kravitz S."/>
            <person name="Halpern A."/>
            <person name="Remington K."/>
            <person name="Beeson K."/>
            <person name="Tran B."/>
            <person name="Rogers Y.-H."/>
            <person name="Friedman R."/>
            <person name="Venter J.C."/>
        </authorList>
    </citation>
    <scope>NUCLEOTIDE SEQUENCE [LARGE SCALE GENOMIC DNA]</scope>
    <source>
        <strain evidence="2 3">KT99</strain>
    </source>
</reference>
<comment type="caution">
    <text evidence="2">The sequence shown here is derived from an EMBL/GenBank/DDBJ whole genome shotgun (WGS) entry which is preliminary data.</text>
</comment>
<evidence type="ECO:0000256" key="1">
    <source>
        <dbReference type="SAM" id="Phobius"/>
    </source>
</evidence>
<protein>
    <submittedName>
        <fullName evidence="2">Uncharacterized protein</fullName>
    </submittedName>
</protein>
<keyword evidence="3" id="KW-1185">Reference proteome</keyword>
<organism evidence="2 3">
    <name type="scientific">Shewanella benthica KT99</name>
    <dbReference type="NCBI Taxonomy" id="314608"/>
    <lineage>
        <taxon>Bacteria</taxon>
        <taxon>Pseudomonadati</taxon>
        <taxon>Pseudomonadota</taxon>
        <taxon>Gammaproteobacteria</taxon>
        <taxon>Alteromonadales</taxon>
        <taxon>Shewanellaceae</taxon>
        <taxon>Shewanella</taxon>
    </lineage>
</organism>
<dbReference type="Proteomes" id="UP000005839">
    <property type="component" value="Unassembled WGS sequence"/>
</dbReference>
<accession>A9DFH7</accession>
<feature type="transmembrane region" description="Helical" evidence="1">
    <location>
        <begin position="12"/>
        <end position="32"/>
    </location>
</feature>
<name>A9DFH7_9GAMM</name>
<dbReference type="EMBL" id="ABIC01000029">
    <property type="protein sequence ID" value="EDP99913.1"/>
    <property type="molecule type" value="Genomic_DNA"/>
</dbReference>
<keyword evidence="1" id="KW-1133">Transmembrane helix</keyword>
<keyword evidence="1" id="KW-0812">Transmembrane</keyword>
<keyword evidence="1" id="KW-0472">Membrane</keyword>
<evidence type="ECO:0000313" key="2">
    <source>
        <dbReference type="EMBL" id="EDP99913.1"/>
    </source>
</evidence>
<proteinExistence type="predicted"/>
<gene>
    <name evidence="2" type="ORF">KT99_05567</name>
</gene>
<evidence type="ECO:0000313" key="3">
    <source>
        <dbReference type="Proteomes" id="UP000005839"/>
    </source>
</evidence>
<dbReference type="AlphaFoldDB" id="A9DFH7"/>
<sequence>MMNSWPRLLQNMNRILILVIVTYVGLGVMLYLMQRSFIYFPTGAVEHRFDEVTFENDGVSTTSILLNKHLIKQGSG</sequence>